<dbReference type="InterPro" id="IPR002298">
    <property type="entry name" value="DNA_polymerase_A"/>
</dbReference>
<sequence length="479" mass="55367">EEFWRYNAKDSVVLMEAFEIMEKELKDQSLHETYRSQCELVNPLIYMTELGMRIDLDSIRQASEDIGFELETLDYEIKQIAGYDLNPQSSKQVLDYFYNRERYPVYKNRKTGKPTADEKALKRLSRKGSQVASKLLRHRELAKLKSSYLDVKLGDDKRLRGSFNPIGTVTLRLSSSADIEGVGTNLQTLPPRMKKNVLPDPGYLGFEVDLAQAENRIVAYLGPEPKMIQAFEDGIDIHSLTASYLFGLEADEIKELYKEFESLGKPADSRYCPDIGHGDKPFRYWGKEANHALNYGLGSGSASLRWEIPEKQARHIHETYHRIYPGVRQMHRWIKDSLNKTRTVSNLFGYKRKFLDRWEQSLEAAYAFVAQSTVAEKINRHGIKYVYYRHDLFPRLQLLNQVHDSIVFQIPLEMGFDVMSRYLLLIKASLEQPLSFRGREFIIPADTTMYVSNFLEGIELDDLSPEALERAYESALQPV</sequence>
<feature type="domain" description="DNA-directed DNA polymerase family A palm" evidence="2">
    <location>
        <begin position="192"/>
        <end position="414"/>
    </location>
</feature>
<dbReference type="InterPro" id="IPR001098">
    <property type="entry name" value="DNA-dir_DNA_pol_A_palm_dom"/>
</dbReference>
<dbReference type="SUPFAM" id="SSF56672">
    <property type="entry name" value="DNA/RNA polymerases"/>
    <property type="match status" value="1"/>
</dbReference>
<proteinExistence type="predicted"/>
<dbReference type="GO" id="GO:0003887">
    <property type="term" value="F:DNA-directed DNA polymerase activity"/>
    <property type="evidence" value="ECO:0007669"/>
    <property type="project" value="InterPro"/>
</dbReference>
<comment type="caution">
    <text evidence="3">The sequence shown here is derived from an EMBL/GenBank/DDBJ whole genome shotgun (WGS) entry which is preliminary data.</text>
</comment>
<keyword evidence="1" id="KW-0235">DNA replication</keyword>
<dbReference type="Gene3D" id="1.20.1060.10">
    <property type="entry name" value="Taq DNA Polymerase, Chain T, domain 4"/>
    <property type="match status" value="1"/>
</dbReference>
<feature type="non-terminal residue" evidence="3">
    <location>
        <position position="1"/>
    </location>
</feature>
<name>A0A0F9I4T2_9ZZZZ</name>
<reference evidence="3" key="1">
    <citation type="journal article" date="2015" name="Nature">
        <title>Complex archaea that bridge the gap between prokaryotes and eukaryotes.</title>
        <authorList>
            <person name="Spang A."/>
            <person name="Saw J.H."/>
            <person name="Jorgensen S.L."/>
            <person name="Zaremba-Niedzwiedzka K."/>
            <person name="Martijn J."/>
            <person name="Lind A.E."/>
            <person name="van Eijk R."/>
            <person name="Schleper C."/>
            <person name="Guy L."/>
            <person name="Ettema T.J."/>
        </authorList>
    </citation>
    <scope>NUCLEOTIDE SEQUENCE</scope>
</reference>
<dbReference type="Gene3D" id="1.10.150.20">
    <property type="entry name" value="5' to 3' exonuclease, C-terminal subdomain"/>
    <property type="match status" value="1"/>
</dbReference>
<dbReference type="Pfam" id="PF00476">
    <property type="entry name" value="DNA_pol_A"/>
    <property type="match status" value="2"/>
</dbReference>
<evidence type="ECO:0000259" key="2">
    <source>
        <dbReference type="SMART" id="SM00482"/>
    </source>
</evidence>
<dbReference type="AlphaFoldDB" id="A0A0F9I4T2"/>
<dbReference type="SMART" id="SM00482">
    <property type="entry name" value="POLAc"/>
    <property type="match status" value="1"/>
</dbReference>
<protein>
    <recommendedName>
        <fullName evidence="2">DNA-directed DNA polymerase family A palm domain-containing protein</fullName>
    </recommendedName>
</protein>
<gene>
    <name evidence="3" type="ORF">LCGC14_1624370</name>
</gene>
<dbReference type="PANTHER" id="PTHR10133">
    <property type="entry name" value="DNA POLYMERASE I"/>
    <property type="match status" value="1"/>
</dbReference>
<accession>A0A0F9I4T2</accession>
<dbReference type="Gene3D" id="3.30.70.370">
    <property type="match status" value="1"/>
</dbReference>
<dbReference type="PANTHER" id="PTHR10133:SF27">
    <property type="entry name" value="DNA POLYMERASE NU"/>
    <property type="match status" value="1"/>
</dbReference>
<dbReference type="PRINTS" id="PR00868">
    <property type="entry name" value="DNAPOLI"/>
</dbReference>
<dbReference type="GO" id="GO:0006261">
    <property type="term" value="P:DNA-templated DNA replication"/>
    <property type="evidence" value="ECO:0007669"/>
    <property type="project" value="InterPro"/>
</dbReference>
<organism evidence="3">
    <name type="scientific">marine sediment metagenome</name>
    <dbReference type="NCBI Taxonomy" id="412755"/>
    <lineage>
        <taxon>unclassified sequences</taxon>
        <taxon>metagenomes</taxon>
        <taxon>ecological metagenomes</taxon>
    </lineage>
</organism>
<dbReference type="GO" id="GO:0003677">
    <property type="term" value="F:DNA binding"/>
    <property type="evidence" value="ECO:0007669"/>
    <property type="project" value="InterPro"/>
</dbReference>
<evidence type="ECO:0000313" key="3">
    <source>
        <dbReference type="EMBL" id="KKM22537.1"/>
    </source>
</evidence>
<dbReference type="InterPro" id="IPR043502">
    <property type="entry name" value="DNA/RNA_pol_sf"/>
</dbReference>
<dbReference type="EMBL" id="LAZR01013314">
    <property type="protein sequence ID" value="KKM22537.1"/>
    <property type="molecule type" value="Genomic_DNA"/>
</dbReference>
<evidence type="ECO:0000256" key="1">
    <source>
        <dbReference type="ARBA" id="ARBA00022705"/>
    </source>
</evidence>
<dbReference type="GO" id="GO:0006302">
    <property type="term" value="P:double-strand break repair"/>
    <property type="evidence" value="ECO:0007669"/>
    <property type="project" value="TreeGrafter"/>
</dbReference>